<accession>A0ACB9Z0H1</accession>
<organism evidence="1 2">
    <name type="scientific">Hypoxylon rubiginosum</name>
    <dbReference type="NCBI Taxonomy" id="110542"/>
    <lineage>
        <taxon>Eukaryota</taxon>
        <taxon>Fungi</taxon>
        <taxon>Dikarya</taxon>
        <taxon>Ascomycota</taxon>
        <taxon>Pezizomycotina</taxon>
        <taxon>Sordariomycetes</taxon>
        <taxon>Xylariomycetidae</taxon>
        <taxon>Xylariales</taxon>
        <taxon>Hypoxylaceae</taxon>
        <taxon>Hypoxylon</taxon>
    </lineage>
</organism>
<dbReference type="EMBL" id="MU393481">
    <property type="protein sequence ID" value="KAI4864767.1"/>
    <property type="molecule type" value="Genomic_DNA"/>
</dbReference>
<gene>
    <name evidence="1" type="ORF">F4820DRAFT_422496</name>
</gene>
<proteinExistence type="predicted"/>
<protein>
    <submittedName>
        <fullName evidence="1">Uncharacterized protein</fullName>
    </submittedName>
</protein>
<evidence type="ECO:0000313" key="1">
    <source>
        <dbReference type="EMBL" id="KAI4864767.1"/>
    </source>
</evidence>
<comment type="caution">
    <text evidence="1">The sequence shown here is derived from an EMBL/GenBank/DDBJ whole genome shotgun (WGS) entry which is preliminary data.</text>
</comment>
<evidence type="ECO:0000313" key="2">
    <source>
        <dbReference type="Proteomes" id="UP001497700"/>
    </source>
</evidence>
<name>A0ACB9Z0H1_9PEZI</name>
<dbReference type="Proteomes" id="UP001497700">
    <property type="component" value="Unassembled WGS sequence"/>
</dbReference>
<reference evidence="1 2" key="1">
    <citation type="journal article" date="2022" name="New Phytol.">
        <title>Ecological generalism drives hyperdiversity of secondary metabolite gene clusters in xylarialean endophytes.</title>
        <authorList>
            <person name="Franco M.E.E."/>
            <person name="Wisecaver J.H."/>
            <person name="Arnold A.E."/>
            <person name="Ju Y.M."/>
            <person name="Slot J.C."/>
            <person name="Ahrendt S."/>
            <person name="Moore L.P."/>
            <person name="Eastman K.E."/>
            <person name="Scott K."/>
            <person name="Konkel Z."/>
            <person name="Mondo S.J."/>
            <person name="Kuo A."/>
            <person name="Hayes R.D."/>
            <person name="Haridas S."/>
            <person name="Andreopoulos B."/>
            <person name="Riley R."/>
            <person name="LaButti K."/>
            <person name="Pangilinan J."/>
            <person name="Lipzen A."/>
            <person name="Amirebrahimi M."/>
            <person name="Yan J."/>
            <person name="Adam C."/>
            <person name="Keymanesh K."/>
            <person name="Ng V."/>
            <person name="Louie K."/>
            <person name="Northen T."/>
            <person name="Drula E."/>
            <person name="Henrissat B."/>
            <person name="Hsieh H.M."/>
            <person name="Youens-Clark K."/>
            <person name="Lutzoni F."/>
            <person name="Miadlikowska J."/>
            <person name="Eastwood D.C."/>
            <person name="Hamelin R.C."/>
            <person name="Grigoriev I.V."/>
            <person name="U'Ren J.M."/>
        </authorList>
    </citation>
    <scope>NUCLEOTIDE SEQUENCE [LARGE SCALE GENOMIC DNA]</scope>
    <source>
        <strain evidence="1 2">CBS 119005</strain>
    </source>
</reference>
<sequence>MKVSGFIAGITVATSVFAIDPPPPQMPIVSGIVSDTPGQCSPGQSMNITFLPDTLRLDLPSMRFGTEGHGRTDEVAVCQFTVDFTSWWYKYRFAIQDVTYRGHLKATDGVQIYKMTANTILRYENRKLNSGRAPPDIWNVSMSTMIDDKATTAIGGEGDFDEDFAVKQNSSHLEWSMCMDGGEGTGDVKTKLSFILAVTTSDKDKTGKGVGALVRGMSFDFGVVWEECYPDRMVKNAWGQTRIDDFSVCTYNSANQTSRVNSRELRRGPGVML</sequence>
<keyword evidence="2" id="KW-1185">Reference proteome</keyword>